<protein>
    <submittedName>
        <fullName evidence="2">Uncharacterized protein</fullName>
    </submittedName>
</protein>
<evidence type="ECO:0000313" key="3">
    <source>
        <dbReference type="Proteomes" id="UP000674179"/>
    </source>
</evidence>
<keyword evidence="3" id="KW-1185">Reference proteome</keyword>
<feature type="compositionally biased region" description="Low complexity" evidence="1">
    <location>
        <begin position="135"/>
        <end position="146"/>
    </location>
</feature>
<feature type="compositionally biased region" description="Low complexity" evidence="1">
    <location>
        <begin position="157"/>
        <end position="166"/>
    </location>
</feature>
<feature type="compositionally biased region" description="Low complexity" evidence="1">
    <location>
        <begin position="33"/>
        <end position="52"/>
    </location>
</feature>
<feature type="region of interest" description="Disordered" evidence="1">
    <location>
        <begin position="1"/>
        <end position="55"/>
    </location>
</feature>
<dbReference type="AlphaFoldDB" id="A0A836KP00"/>
<dbReference type="Proteomes" id="UP000674179">
    <property type="component" value="Chromosome 25"/>
</dbReference>
<proteinExistence type="predicted"/>
<evidence type="ECO:0000256" key="1">
    <source>
        <dbReference type="SAM" id="MobiDB-lite"/>
    </source>
</evidence>
<name>A0A836KP00_LEIEN</name>
<dbReference type="KEGG" id="lenr:94172438"/>
<organism evidence="2 3">
    <name type="scientific">Leishmania enriettii</name>
    <dbReference type="NCBI Taxonomy" id="5663"/>
    <lineage>
        <taxon>Eukaryota</taxon>
        <taxon>Discoba</taxon>
        <taxon>Euglenozoa</taxon>
        <taxon>Kinetoplastea</taxon>
        <taxon>Metakinetoplastina</taxon>
        <taxon>Trypanosomatida</taxon>
        <taxon>Trypanosomatidae</taxon>
        <taxon>Leishmaniinae</taxon>
        <taxon>Leishmania</taxon>
    </lineage>
</organism>
<feature type="region of interest" description="Disordered" evidence="1">
    <location>
        <begin position="135"/>
        <end position="191"/>
    </location>
</feature>
<dbReference type="GeneID" id="94172438"/>
<accession>A0A836KP00</accession>
<sequence length="261" mass="26991">MGPRKNNAFASSKEEGTASGKARKVGSNGVGGNSTTNTTSRKHGTATAATTADIYTNEERAFLESQLALFTSEDDGSRSKGGGGGGTDFAGMTKEHWLAGMPLLVTATEKLLQAAAEQYQQTCLERAAAAAVASGARNASPSPNSDGSGGGKHGTLASSSNANSSSTDGAVSGGLAGLSNRRPTPAGGTPAQFAEENSYIIAQAQQLQWYPFTYQRWIELLLEPGKCHTARDGRLRGDALQTSLRRCILVTYPAVEGGDSI</sequence>
<reference evidence="2 3" key="1">
    <citation type="submission" date="2021-02" db="EMBL/GenBank/DDBJ databases">
        <title>Leishmania (Mundinia) enrietti genome sequencing and assembly.</title>
        <authorList>
            <person name="Almutairi H."/>
            <person name="Gatherer D."/>
        </authorList>
    </citation>
    <scope>NUCLEOTIDE SEQUENCE [LARGE SCALE GENOMIC DNA]</scope>
    <source>
        <strain evidence="2">CUR178</strain>
    </source>
</reference>
<dbReference type="OrthoDB" id="272692at2759"/>
<comment type="caution">
    <text evidence="2">The sequence shown here is derived from an EMBL/GenBank/DDBJ whole genome shotgun (WGS) entry which is preliminary data.</text>
</comment>
<evidence type="ECO:0000313" key="2">
    <source>
        <dbReference type="EMBL" id="KAG5477530.1"/>
    </source>
</evidence>
<gene>
    <name evidence="2" type="ORF">CUR178_05235</name>
</gene>
<dbReference type="RefSeq" id="XP_067692470.1">
    <property type="nucleotide sequence ID" value="XM_067836928.1"/>
</dbReference>
<dbReference type="EMBL" id="JAFHKP010000025">
    <property type="protein sequence ID" value="KAG5477530.1"/>
    <property type="molecule type" value="Genomic_DNA"/>
</dbReference>